<dbReference type="PANTHER" id="PTHR43409">
    <property type="entry name" value="ANAEROBIC MAGNESIUM-PROTOPORPHYRIN IX MONOMETHYL ESTER CYCLASE-RELATED"/>
    <property type="match status" value="1"/>
</dbReference>
<feature type="domain" description="Radical SAM core" evidence="8">
    <location>
        <begin position="154"/>
        <end position="379"/>
    </location>
</feature>
<dbReference type="RefSeq" id="WP_252851536.1">
    <property type="nucleotide sequence ID" value="NZ_JAMXLR010000024.1"/>
</dbReference>
<protein>
    <submittedName>
        <fullName evidence="9">B12-binding domain-containing radical SAM protein</fullName>
    </submittedName>
</protein>
<dbReference type="Gene3D" id="3.40.50.280">
    <property type="entry name" value="Cobalamin-binding domain"/>
    <property type="match status" value="1"/>
</dbReference>
<dbReference type="InterPro" id="IPR051198">
    <property type="entry name" value="BchE-like"/>
</dbReference>
<accession>A0A9X2FBS1</accession>
<dbReference type="SMART" id="SM00729">
    <property type="entry name" value="Elp3"/>
    <property type="match status" value="1"/>
</dbReference>
<dbReference type="PANTHER" id="PTHR43409:SF7">
    <property type="entry name" value="BLL1977 PROTEIN"/>
    <property type="match status" value="1"/>
</dbReference>
<evidence type="ECO:0000256" key="2">
    <source>
        <dbReference type="ARBA" id="ARBA00022603"/>
    </source>
</evidence>
<sequence>MHVTLIYPSVGRKAGKPYVRAWQMQPLSMAVLASLMPREVEVTFFDDRMESIDYDAPTDLVVLSVETFTALRAYRIAAAFRARGVPVIMGGYHVTLLPSEASQFADAIVLGDAEPVWTQVLEDARRGTLQPQYDGRGKRVLSDIRPDRSIFGRRRYQNITLVEYARGCNFRCDFCSITSFHKASQSHRPAQDVARDMEESGSRRFFIVDDNIVSDPSKARQLCREITPLGINWVGQASIHIAEDDELLELMAKSGCRGVLIGMESINQDNLAAMGKAWNTARMSYAQSLQQFRKHGLAVYGTFVFGYDQDNWDVIKQSVAFAREHKLFLAAFNHLVPFPGTPLYRRLQEQGKLLGDPWWLNPLGRVGDVVFRPAQLSPTELQEGCLWARRQFYNWRSMFERVRDTQANARNTTMLGVYLGLNLGSHFDIDLRQGLQLGIGTESTVAGNEPIRNQLGLA</sequence>
<dbReference type="CDD" id="cd01335">
    <property type="entry name" value="Radical_SAM"/>
    <property type="match status" value="1"/>
</dbReference>
<dbReference type="EMBL" id="JAMXLR010000024">
    <property type="protein sequence ID" value="MCO6043429.1"/>
    <property type="molecule type" value="Genomic_DNA"/>
</dbReference>
<proteinExistence type="predicted"/>
<keyword evidence="2" id="KW-0489">Methyltransferase</keyword>
<dbReference type="InterPro" id="IPR023404">
    <property type="entry name" value="rSAM_horseshoe"/>
</dbReference>
<keyword evidence="3" id="KW-0808">Transferase</keyword>
<dbReference type="Proteomes" id="UP001155241">
    <property type="component" value="Unassembled WGS sequence"/>
</dbReference>
<dbReference type="GO" id="GO:0046872">
    <property type="term" value="F:metal ion binding"/>
    <property type="evidence" value="ECO:0007669"/>
    <property type="project" value="UniProtKB-KW"/>
</dbReference>
<evidence type="ECO:0000256" key="5">
    <source>
        <dbReference type="ARBA" id="ARBA00022723"/>
    </source>
</evidence>
<dbReference type="SUPFAM" id="SSF102114">
    <property type="entry name" value="Radical SAM enzymes"/>
    <property type="match status" value="1"/>
</dbReference>
<evidence type="ECO:0000256" key="6">
    <source>
        <dbReference type="ARBA" id="ARBA00023004"/>
    </source>
</evidence>
<name>A0A9X2FBS1_9BACT</name>
<dbReference type="Gene3D" id="3.80.30.20">
    <property type="entry name" value="tm_1862 like domain"/>
    <property type="match status" value="1"/>
</dbReference>
<evidence type="ECO:0000259" key="8">
    <source>
        <dbReference type="PROSITE" id="PS51918"/>
    </source>
</evidence>
<reference evidence="9" key="1">
    <citation type="submission" date="2022-06" db="EMBL/GenBank/DDBJ databases">
        <title>Aeoliella straminimaris, a novel planctomycete from sediments.</title>
        <authorList>
            <person name="Vitorino I.R."/>
            <person name="Lage O.M."/>
        </authorList>
    </citation>
    <scope>NUCLEOTIDE SEQUENCE</scope>
    <source>
        <strain evidence="9">ICT_H6.2</strain>
    </source>
</reference>
<keyword evidence="7" id="KW-0411">Iron-sulfur</keyword>
<dbReference type="GO" id="GO:0051539">
    <property type="term" value="F:4 iron, 4 sulfur cluster binding"/>
    <property type="evidence" value="ECO:0007669"/>
    <property type="project" value="UniProtKB-KW"/>
</dbReference>
<dbReference type="AlphaFoldDB" id="A0A9X2FBS1"/>
<keyword evidence="6" id="KW-0408">Iron</keyword>
<evidence type="ECO:0000313" key="9">
    <source>
        <dbReference type="EMBL" id="MCO6043429.1"/>
    </source>
</evidence>
<organism evidence="9 10">
    <name type="scientific">Aeoliella straminimaris</name>
    <dbReference type="NCBI Taxonomy" id="2954799"/>
    <lineage>
        <taxon>Bacteria</taxon>
        <taxon>Pseudomonadati</taxon>
        <taxon>Planctomycetota</taxon>
        <taxon>Planctomycetia</taxon>
        <taxon>Pirellulales</taxon>
        <taxon>Lacipirellulaceae</taxon>
        <taxon>Aeoliella</taxon>
    </lineage>
</organism>
<dbReference type="SFLD" id="SFLDG01123">
    <property type="entry name" value="methyltransferase_(Class_B)"/>
    <property type="match status" value="1"/>
</dbReference>
<dbReference type="InterPro" id="IPR007197">
    <property type="entry name" value="rSAM"/>
</dbReference>
<dbReference type="InterPro" id="IPR034466">
    <property type="entry name" value="Methyltransferase_Class_B"/>
</dbReference>
<dbReference type="Pfam" id="PF04055">
    <property type="entry name" value="Radical_SAM"/>
    <property type="match status" value="1"/>
</dbReference>
<comment type="caution">
    <text evidence="9">The sequence shown here is derived from an EMBL/GenBank/DDBJ whole genome shotgun (WGS) entry which is preliminary data.</text>
</comment>
<gene>
    <name evidence="9" type="ORF">NG895_05875</name>
</gene>
<keyword evidence="4" id="KW-0949">S-adenosyl-L-methionine</keyword>
<keyword evidence="5" id="KW-0479">Metal-binding</keyword>
<dbReference type="SFLD" id="SFLDG01082">
    <property type="entry name" value="B12-binding_domain_containing"/>
    <property type="match status" value="1"/>
</dbReference>
<dbReference type="InterPro" id="IPR006638">
    <property type="entry name" value="Elp3/MiaA/NifB-like_rSAM"/>
</dbReference>
<evidence type="ECO:0000313" key="10">
    <source>
        <dbReference type="Proteomes" id="UP001155241"/>
    </source>
</evidence>
<keyword evidence="10" id="KW-1185">Reference proteome</keyword>
<evidence type="ECO:0000256" key="3">
    <source>
        <dbReference type="ARBA" id="ARBA00022679"/>
    </source>
</evidence>
<dbReference type="GO" id="GO:0005829">
    <property type="term" value="C:cytosol"/>
    <property type="evidence" value="ECO:0007669"/>
    <property type="project" value="TreeGrafter"/>
</dbReference>
<dbReference type="PROSITE" id="PS51918">
    <property type="entry name" value="RADICAL_SAM"/>
    <property type="match status" value="1"/>
</dbReference>
<evidence type="ECO:0000256" key="4">
    <source>
        <dbReference type="ARBA" id="ARBA00022691"/>
    </source>
</evidence>
<evidence type="ECO:0000256" key="1">
    <source>
        <dbReference type="ARBA" id="ARBA00001966"/>
    </source>
</evidence>
<dbReference type="SFLD" id="SFLDS00029">
    <property type="entry name" value="Radical_SAM"/>
    <property type="match status" value="1"/>
</dbReference>
<comment type="cofactor">
    <cofactor evidence="1">
        <name>[4Fe-4S] cluster</name>
        <dbReference type="ChEBI" id="CHEBI:49883"/>
    </cofactor>
</comment>
<dbReference type="GO" id="GO:0003824">
    <property type="term" value="F:catalytic activity"/>
    <property type="evidence" value="ECO:0007669"/>
    <property type="project" value="InterPro"/>
</dbReference>
<dbReference type="InterPro" id="IPR058240">
    <property type="entry name" value="rSAM_sf"/>
</dbReference>
<evidence type="ECO:0000256" key="7">
    <source>
        <dbReference type="ARBA" id="ARBA00023014"/>
    </source>
</evidence>